<protein>
    <submittedName>
        <fullName evidence="4">Myosin motor domain-containing protein</fullName>
    </submittedName>
</protein>
<organism evidence="3 4">
    <name type="scientific">Heligmosomoides polygyrus</name>
    <name type="common">Parasitic roundworm</name>
    <dbReference type="NCBI Taxonomy" id="6339"/>
    <lineage>
        <taxon>Eukaryota</taxon>
        <taxon>Metazoa</taxon>
        <taxon>Ecdysozoa</taxon>
        <taxon>Nematoda</taxon>
        <taxon>Chromadorea</taxon>
        <taxon>Rhabditida</taxon>
        <taxon>Rhabditina</taxon>
        <taxon>Rhabditomorpha</taxon>
        <taxon>Strongyloidea</taxon>
        <taxon>Heligmosomidae</taxon>
        <taxon>Heligmosomoides</taxon>
    </lineage>
</organism>
<dbReference type="WBParaSite" id="HPBE_0002219801-mRNA-1">
    <property type="protein sequence ID" value="HPBE_0002219801-mRNA-1"/>
    <property type="gene ID" value="HPBE_0002219801"/>
</dbReference>
<evidence type="ECO:0000313" key="3">
    <source>
        <dbReference type="Proteomes" id="UP000050761"/>
    </source>
</evidence>
<dbReference type="OrthoDB" id="5837934at2759"/>
<dbReference type="EMBL" id="UZAH01033746">
    <property type="protein sequence ID" value="VDP31005.1"/>
    <property type="molecule type" value="Genomic_DNA"/>
</dbReference>
<keyword evidence="3" id="KW-1185">Reference proteome</keyword>
<gene>
    <name evidence="2" type="ORF">HPBE_LOCUS22197</name>
</gene>
<evidence type="ECO:0000313" key="2">
    <source>
        <dbReference type="EMBL" id="VDP31005.1"/>
    </source>
</evidence>
<feature type="coiled-coil region" evidence="1">
    <location>
        <begin position="1"/>
        <end position="31"/>
    </location>
</feature>
<accession>A0A183GHX6</accession>
<reference evidence="4" key="2">
    <citation type="submission" date="2019-09" db="UniProtKB">
        <authorList>
            <consortium name="WormBaseParasite"/>
        </authorList>
    </citation>
    <scope>IDENTIFICATION</scope>
</reference>
<reference evidence="2 3" key="1">
    <citation type="submission" date="2018-11" db="EMBL/GenBank/DDBJ databases">
        <authorList>
            <consortium name="Pathogen Informatics"/>
        </authorList>
    </citation>
    <scope>NUCLEOTIDE SEQUENCE [LARGE SCALE GENOMIC DNA]</scope>
</reference>
<keyword evidence="1" id="KW-0175">Coiled coil</keyword>
<proteinExistence type="predicted"/>
<evidence type="ECO:0000256" key="1">
    <source>
        <dbReference type="SAM" id="Coils"/>
    </source>
</evidence>
<sequence>MEQLQKETFQVEALRQEVEKLQRASKDDDEAAKTRIAGLDLEAIDPKILLEYVYRRIQHQYVAAYVGKRPDETVILGINAQCLPSHAQPHLKILFCVQQTQSSKMVFVVRQMRISLSHDGGTGVLLNQHNELNNEGVRLAKQNSWKNVCAIERQQQKILILLPDGFRDIDTIFKKHNMVERQVYWKLSDVSELLTGSDAHVSYVSTSDVAYAKKEWCELA</sequence>
<accession>A0A3P8DHI9</accession>
<evidence type="ECO:0000313" key="4">
    <source>
        <dbReference type="WBParaSite" id="HPBE_0002219801-mRNA-1"/>
    </source>
</evidence>
<dbReference type="Proteomes" id="UP000050761">
    <property type="component" value="Unassembled WGS sequence"/>
</dbReference>
<dbReference type="AlphaFoldDB" id="A0A183GHX6"/>
<name>A0A183GHX6_HELPZ</name>